<keyword evidence="2" id="KW-0282">Flagellum</keyword>
<reference evidence="2 3" key="1">
    <citation type="submission" date="2021-04" db="EMBL/GenBank/DDBJ databases">
        <title>Allobacillus sp. nov. SKP8-2 isolated from shrimp paste.</title>
        <authorList>
            <person name="Tanasupawat S."/>
            <person name="Yiamsombat S."/>
            <person name="Kanchanasin P."/>
            <person name="Kuncharoen N."/>
        </authorList>
    </citation>
    <scope>NUCLEOTIDE SEQUENCE [LARGE SCALE GENOMIC DNA]</scope>
    <source>
        <strain evidence="2 3">SKP8-2</strain>
    </source>
</reference>
<proteinExistence type="predicted"/>
<evidence type="ECO:0000256" key="1">
    <source>
        <dbReference type="SAM" id="Phobius"/>
    </source>
</evidence>
<keyword evidence="1" id="KW-0472">Membrane</keyword>
<dbReference type="RefSeq" id="WP_212367495.1">
    <property type="nucleotide sequence ID" value="NZ_JAGSIE010000006.1"/>
</dbReference>
<dbReference type="Proteomes" id="UP000675431">
    <property type="component" value="Unassembled WGS sequence"/>
</dbReference>
<feature type="transmembrane region" description="Helical" evidence="1">
    <location>
        <begin position="7"/>
        <end position="29"/>
    </location>
</feature>
<dbReference type="AlphaFoldDB" id="A0A941HRR8"/>
<keyword evidence="2" id="KW-0966">Cell projection</keyword>
<comment type="caution">
    <text evidence="2">The sequence shown here is derived from an EMBL/GenBank/DDBJ whole genome shotgun (WGS) entry which is preliminary data.</text>
</comment>
<organism evidence="2 3">
    <name type="scientific">Allobacillus saliphilus</name>
    <dbReference type="NCBI Taxonomy" id="2912308"/>
    <lineage>
        <taxon>Bacteria</taxon>
        <taxon>Bacillati</taxon>
        <taxon>Bacillota</taxon>
        <taxon>Bacilli</taxon>
        <taxon>Bacillales</taxon>
        <taxon>Bacillaceae</taxon>
        <taxon>Allobacillus</taxon>
    </lineage>
</organism>
<keyword evidence="2" id="KW-0969">Cilium</keyword>
<gene>
    <name evidence="2" type="primary">fliL</name>
    <name evidence="2" type="ORF">KC820_01895</name>
</gene>
<keyword evidence="1" id="KW-1133">Transmembrane helix</keyword>
<keyword evidence="1" id="KW-0812">Transmembrane</keyword>
<keyword evidence="3" id="KW-1185">Reference proteome</keyword>
<sequence>MSKPIKIMITILISLTIIGIATIVILVYGDQGSVSSEERTIDDMVENSFTTGDIRTDLSDDNFLLIQFRIVTDHEDAAEFLQKGEHFQLNNVILKELTVLKEENFRSGLSEVEQQLKKRLNQIEGLKDHGKVTDIFTIDKVLQ</sequence>
<protein>
    <submittedName>
        <fullName evidence="2">Flagellar basal body-associated protein FliL</fullName>
    </submittedName>
</protein>
<name>A0A941HRR8_9BACI</name>
<dbReference type="EMBL" id="JAGSIE010000006">
    <property type="protein sequence ID" value="MBR7552896.1"/>
    <property type="molecule type" value="Genomic_DNA"/>
</dbReference>
<evidence type="ECO:0000313" key="2">
    <source>
        <dbReference type="EMBL" id="MBR7552896.1"/>
    </source>
</evidence>
<evidence type="ECO:0000313" key="3">
    <source>
        <dbReference type="Proteomes" id="UP000675431"/>
    </source>
</evidence>
<accession>A0A941HRR8</accession>